<keyword evidence="3" id="KW-0964">Secreted</keyword>
<dbReference type="InterPro" id="IPR029058">
    <property type="entry name" value="AB_hydrolase_fold"/>
</dbReference>
<name>A0A8C4QXE4_EPTBU</name>
<reference evidence="6" key="2">
    <citation type="submission" date="2025-09" db="UniProtKB">
        <authorList>
            <consortium name="Ensembl"/>
        </authorList>
    </citation>
    <scope>IDENTIFICATION</scope>
</reference>
<dbReference type="GO" id="GO:0034372">
    <property type="term" value="P:very-low-density lipoprotein particle remodeling"/>
    <property type="evidence" value="ECO:0007669"/>
    <property type="project" value="TreeGrafter"/>
</dbReference>
<proteinExistence type="inferred from homology"/>
<dbReference type="InterPro" id="IPR013818">
    <property type="entry name" value="Lipase"/>
</dbReference>
<sequence>MNNSFQILVQNASDVEGRGCPIDLSLDFPISELMERNGFSWKNSSDGSVMLGNCNFNIFKQSFFVIHGWSVDTWIDSLVAAIFHRHPHSNVFVLNWLDLAQVRYARAVRRGHQVARHIAAFIDWLNEQWGYLPKRIHLVGFSLGAHVAGFVGSAVSRGQIGRITGLDPAGPIFETAPPDKSLSPDDALFVDVIHTSIVGPAGLNFSMGIQRPVGHQDFYPNGGTYQPGCDWSIAYENVGKYGLAQTLKCGHERAVHIFVDTLRSKYLPPAYPCSSLEEWQRGNCLKCNKSTCPLMGKEVK</sequence>
<comment type="subcellular location">
    <subcellularLocation>
        <location evidence="1">Secreted</location>
    </subcellularLocation>
</comment>
<dbReference type="SUPFAM" id="SSF53474">
    <property type="entry name" value="alpha/beta-Hydrolases"/>
    <property type="match status" value="1"/>
</dbReference>
<evidence type="ECO:0000256" key="4">
    <source>
        <dbReference type="RuleBase" id="RU004262"/>
    </source>
</evidence>
<dbReference type="InterPro" id="IPR033906">
    <property type="entry name" value="Lipase_N"/>
</dbReference>
<dbReference type="Proteomes" id="UP000694388">
    <property type="component" value="Unplaced"/>
</dbReference>
<evidence type="ECO:0000313" key="6">
    <source>
        <dbReference type="Ensembl" id="ENSEBUP00000021775.1"/>
    </source>
</evidence>
<evidence type="ECO:0000256" key="2">
    <source>
        <dbReference type="ARBA" id="ARBA00010701"/>
    </source>
</evidence>
<organism evidence="6 7">
    <name type="scientific">Eptatretus burgeri</name>
    <name type="common">Inshore hagfish</name>
    <dbReference type="NCBI Taxonomy" id="7764"/>
    <lineage>
        <taxon>Eukaryota</taxon>
        <taxon>Metazoa</taxon>
        <taxon>Chordata</taxon>
        <taxon>Craniata</taxon>
        <taxon>Vertebrata</taxon>
        <taxon>Cyclostomata</taxon>
        <taxon>Myxini</taxon>
        <taxon>Myxiniformes</taxon>
        <taxon>Myxinidae</taxon>
        <taxon>Eptatretinae</taxon>
        <taxon>Eptatretus</taxon>
    </lineage>
</organism>
<dbReference type="GO" id="GO:0004465">
    <property type="term" value="F:lipoprotein lipase activity"/>
    <property type="evidence" value="ECO:0007669"/>
    <property type="project" value="TreeGrafter"/>
</dbReference>
<dbReference type="Ensembl" id="ENSEBUT00000022351.1">
    <property type="protein sequence ID" value="ENSEBUP00000021775.1"/>
    <property type="gene ID" value="ENSEBUG00000013433.1"/>
</dbReference>
<dbReference type="GeneTree" id="ENSGT00940000157602"/>
<dbReference type="GO" id="GO:0016042">
    <property type="term" value="P:lipid catabolic process"/>
    <property type="evidence" value="ECO:0007669"/>
    <property type="project" value="TreeGrafter"/>
</dbReference>
<reference evidence="6" key="1">
    <citation type="submission" date="2025-08" db="UniProtKB">
        <authorList>
            <consortium name="Ensembl"/>
        </authorList>
    </citation>
    <scope>IDENTIFICATION</scope>
</reference>
<dbReference type="GO" id="GO:0034185">
    <property type="term" value="F:apolipoprotein binding"/>
    <property type="evidence" value="ECO:0007669"/>
    <property type="project" value="TreeGrafter"/>
</dbReference>
<keyword evidence="7" id="KW-1185">Reference proteome</keyword>
<protein>
    <recommendedName>
        <fullName evidence="5">Lipase domain-containing protein</fullName>
    </recommendedName>
</protein>
<dbReference type="Gene3D" id="3.40.50.1820">
    <property type="entry name" value="alpha/beta hydrolase"/>
    <property type="match status" value="1"/>
</dbReference>
<evidence type="ECO:0000256" key="1">
    <source>
        <dbReference type="ARBA" id="ARBA00004613"/>
    </source>
</evidence>
<dbReference type="PANTHER" id="PTHR11610">
    <property type="entry name" value="LIPASE"/>
    <property type="match status" value="1"/>
</dbReference>
<dbReference type="InterPro" id="IPR000734">
    <property type="entry name" value="TAG_lipase"/>
</dbReference>
<accession>A0A8C4QXE4</accession>
<evidence type="ECO:0000259" key="5">
    <source>
        <dbReference type="Pfam" id="PF00151"/>
    </source>
</evidence>
<evidence type="ECO:0000256" key="3">
    <source>
        <dbReference type="ARBA" id="ARBA00022525"/>
    </source>
</evidence>
<dbReference type="Pfam" id="PF00151">
    <property type="entry name" value="Lipase"/>
    <property type="match status" value="1"/>
</dbReference>
<dbReference type="AlphaFoldDB" id="A0A8C4QXE4"/>
<dbReference type="OMA" id="SCANNAC"/>
<feature type="domain" description="Lipase" evidence="5">
    <location>
        <begin position="51"/>
        <end position="298"/>
    </location>
</feature>
<evidence type="ECO:0000313" key="7">
    <source>
        <dbReference type="Proteomes" id="UP000694388"/>
    </source>
</evidence>
<dbReference type="CDD" id="cd00707">
    <property type="entry name" value="Pancreat_lipase_like"/>
    <property type="match status" value="1"/>
</dbReference>
<comment type="similarity">
    <text evidence="2 4">Belongs to the AB hydrolase superfamily. Lipase family.</text>
</comment>
<dbReference type="PRINTS" id="PR00821">
    <property type="entry name" value="TAGLIPASE"/>
</dbReference>
<dbReference type="PANTHER" id="PTHR11610:SF3">
    <property type="entry name" value="LIPOPROTEIN LIPASE"/>
    <property type="match status" value="1"/>
</dbReference>
<dbReference type="GO" id="GO:0005615">
    <property type="term" value="C:extracellular space"/>
    <property type="evidence" value="ECO:0007669"/>
    <property type="project" value="TreeGrafter"/>
</dbReference>